<dbReference type="AlphaFoldDB" id="A0A840A8J7"/>
<feature type="signal peptide" evidence="1">
    <location>
        <begin position="1"/>
        <end position="21"/>
    </location>
</feature>
<keyword evidence="1" id="KW-0732">Signal</keyword>
<dbReference type="Pfam" id="PF06674">
    <property type="entry name" value="DUF1176"/>
    <property type="match status" value="1"/>
</dbReference>
<reference evidence="2 3" key="1">
    <citation type="submission" date="2020-08" db="EMBL/GenBank/DDBJ databases">
        <title>Genomic Encyclopedia of Type Strains, Phase IV (KMG-IV): sequencing the most valuable type-strain genomes for metagenomic binning, comparative biology and taxonomic classification.</title>
        <authorList>
            <person name="Goeker M."/>
        </authorList>
    </citation>
    <scope>NUCLEOTIDE SEQUENCE [LARGE SCALE GENOMIC DNA]</scope>
    <source>
        <strain evidence="2 3">DSM 21793</strain>
    </source>
</reference>
<dbReference type="RefSeq" id="WP_183777136.1">
    <property type="nucleotide sequence ID" value="NZ_JACIDK010000016.1"/>
</dbReference>
<dbReference type="InterPro" id="IPR009560">
    <property type="entry name" value="DUF1176"/>
</dbReference>
<dbReference type="EMBL" id="JACIDK010000016">
    <property type="protein sequence ID" value="MBB3893642.1"/>
    <property type="molecule type" value="Genomic_DNA"/>
</dbReference>
<evidence type="ECO:0008006" key="4">
    <source>
        <dbReference type="Google" id="ProtNLM"/>
    </source>
</evidence>
<protein>
    <recommendedName>
        <fullName evidence="4">DUF1176 domain-containing protein</fullName>
    </recommendedName>
</protein>
<evidence type="ECO:0000313" key="3">
    <source>
        <dbReference type="Proteomes" id="UP000530564"/>
    </source>
</evidence>
<accession>A0A840A8J7</accession>
<name>A0A840A8J7_9CAUL</name>
<gene>
    <name evidence="2" type="ORF">GGQ61_004391</name>
</gene>
<organism evidence="2 3">
    <name type="scientific">Phenylobacterium haematophilum</name>
    <dbReference type="NCBI Taxonomy" id="98513"/>
    <lineage>
        <taxon>Bacteria</taxon>
        <taxon>Pseudomonadati</taxon>
        <taxon>Pseudomonadota</taxon>
        <taxon>Alphaproteobacteria</taxon>
        <taxon>Caulobacterales</taxon>
        <taxon>Caulobacteraceae</taxon>
        <taxon>Phenylobacterium</taxon>
    </lineage>
</organism>
<evidence type="ECO:0000256" key="1">
    <source>
        <dbReference type="SAM" id="SignalP"/>
    </source>
</evidence>
<feature type="chain" id="PRO_5032670048" description="DUF1176 domain-containing protein" evidence="1">
    <location>
        <begin position="22"/>
        <end position="336"/>
    </location>
</feature>
<sequence length="336" mass="34324">MTVKVLALVGLAMAAAAPASANETFKDWWVACDNTRECAAFGFAGEAFEMSGYLKVARGAHAAEAAQAKLVMEGPPGPWALSVDGKALATVTAASEDGDGGAAAALTPVQSAAVLAAAANGKALQVAAAGKPIGAISLAGSSAALRWMDDQQKRAGGVTALVAKGPAPASAVPAPPAPPLVQAAPAVSQAGLPAKPPKSVMALMGDCDDDIATLEIAPIAARLSPDLTLWAPLCTRGAYNMIYSFAVVDAKGAARRLPIRYASSAETTTELMNVDYDPATRTLSNFEKGRGLGDCGAVNTWVWDGKAFAPTAQDLMGECRGVSPDDWVTTWRTRAK</sequence>
<keyword evidence="3" id="KW-1185">Reference proteome</keyword>
<comment type="caution">
    <text evidence="2">The sequence shown here is derived from an EMBL/GenBank/DDBJ whole genome shotgun (WGS) entry which is preliminary data.</text>
</comment>
<dbReference type="Proteomes" id="UP000530564">
    <property type="component" value="Unassembled WGS sequence"/>
</dbReference>
<proteinExistence type="predicted"/>
<evidence type="ECO:0000313" key="2">
    <source>
        <dbReference type="EMBL" id="MBB3893642.1"/>
    </source>
</evidence>